<dbReference type="EMBL" id="JAUZQE010000014">
    <property type="protein sequence ID" value="MDR4125854.1"/>
    <property type="molecule type" value="Genomic_DNA"/>
</dbReference>
<dbReference type="Gene3D" id="3.40.50.150">
    <property type="entry name" value="Vaccinia Virus protein VP39"/>
    <property type="match status" value="1"/>
</dbReference>
<proteinExistence type="predicted"/>
<gene>
    <name evidence="2" type="ORF">Q8947_07635</name>
</gene>
<keyword evidence="3" id="KW-1185">Reference proteome</keyword>
<dbReference type="PANTHER" id="PTHR43317">
    <property type="entry name" value="THERMOSPERMINE SYNTHASE ACAULIS5"/>
    <property type="match status" value="1"/>
</dbReference>
<evidence type="ECO:0000313" key="2">
    <source>
        <dbReference type="EMBL" id="MDR4125854.1"/>
    </source>
</evidence>
<evidence type="ECO:0000313" key="3">
    <source>
        <dbReference type="Proteomes" id="UP001232156"/>
    </source>
</evidence>
<sequence length="253" mass="28406">MAETYAPWEADEPTVSEEGGIRYLHFGTQWVQGAMRPRRPNDLVLAYTQQMMAWLLFIEPQADDDIGIMGLGAGSLLRYTLRRTPSRVATVEWNPMVTAVCRSHFRLPDSPRSQIDHCDAADWVREPRNVGRYTALMVDLYDGQAQGPVRGSPEFYRDCALALGDTGAITVNLFGEHASFEPNLEGLRAAFPDGLLVLPEIDAGNRVAIGVKGDLLDVSVGEFLDRAQEMEQRYRLPAMRWARDILQQLQQRA</sequence>
<keyword evidence="1" id="KW-0620">Polyamine biosynthesis</keyword>
<protein>
    <submittedName>
        <fullName evidence="2">Spermidine synthase</fullName>
    </submittedName>
</protein>
<reference evidence="2 3" key="1">
    <citation type="submission" date="2023-08" db="EMBL/GenBank/DDBJ databases">
        <title>Alcaligenaceae gen. nov., a novel taxon isolated from the sludge of Yixing Pesticide Factory.</title>
        <authorList>
            <person name="Ruan L."/>
        </authorList>
    </citation>
    <scope>NUCLEOTIDE SEQUENCE [LARGE SCALE GENOMIC DNA]</scope>
    <source>
        <strain evidence="2 3">LG-2</strain>
    </source>
</reference>
<comment type="caution">
    <text evidence="2">The sequence shown here is derived from an EMBL/GenBank/DDBJ whole genome shotgun (WGS) entry which is preliminary data.</text>
</comment>
<evidence type="ECO:0000256" key="1">
    <source>
        <dbReference type="ARBA" id="ARBA00023115"/>
    </source>
</evidence>
<dbReference type="InterPro" id="IPR029063">
    <property type="entry name" value="SAM-dependent_MTases_sf"/>
</dbReference>
<organism evidence="2 3">
    <name type="scientific">Yanghanlia caeni</name>
    <dbReference type="NCBI Taxonomy" id="3064283"/>
    <lineage>
        <taxon>Bacteria</taxon>
        <taxon>Pseudomonadati</taxon>
        <taxon>Pseudomonadota</taxon>
        <taxon>Betaproteobacteria</taxon>
        <taxon>Burkholderiales</taxon>
        <taxon>Alcaligenaceae</taxon>
        <taxon>Yanghanlia</taxon>
    </lineage>
</organism>
<dbReference type="SUPFAM" id="SSF53335">
    <property type="entry name" value="S-adenosyl-L-methionine-dependent methyltransferases"/>
    <property type="match status" value="1"/>
</dbReference>
<dbReference type="PANTHER" id="PTHR43317:SF11">
    <property type="entry name" value="POLYAMINE AMINOPROPYLTRANSFERASE 2"/>
    <property type="match status" value="1"/>
</dbReference>
<dbReference type="RefSeq" id="WP_347286939.1">
    <property type="nucleotide sequence ID" value="NZ_JAUZQE010000014.1"/>
</dbReference>
<name>A0ABU1D5Y4_9BURK</name>
<dbReference type="Proteomes" id="UP001232156">
    <property type="component" value="Unassembled WGS sequence"/>
</dbReference>
<accession>A0ABU1D5Y4</accession>